<reference evidence="6" key="1">
    <citation type="journal article" date="2015" name="J. Biotechnol.">
        <title>The structure of the Cyberlindnera jadinii genome and its relation to Candida utilis analyzed by the occurrence of single nucleotide polymorphisms.</title>
        <authorList>
            <person name="Rupp O."/>
            <person name="Brinkrolf K."/>
            <person name="Buerth C."/>
            <person name="Kunigo M."/>
            <person name="Schneider J."/>
            <person name="Jaenicke S."/>
            <person name="Goesmann A."/>
            <person name="Puehler A."/>
            <person name="Jaeger K.-E."/>
            <person name="Ernst J.F."/>
        </authorList>
    </citation>
    <scope>NUCLEOTIDE SEQUENCE [LARGE SCALE GENOMIC DNA]</scope>
    <source>
        <strain evidence="6">ATCC 18201 / CBS 1600 / BCRC 20928 / JCM 3617 / NBRC 0987 / NRRL Y-1542</strain>
    </source>
</reference>
<dbReference type="PANTHER" id="PTHR10855:SF2">
    <property type="entry name" value="COP9 SIGNALOSOME COMPLEX SUBUNIT 4"/>
    <property type="match status" value="1"/>
</dbReference>
<dbReference type="Pfam" id="PF01399">
    <property type="entry name" value="PCI"/>
    <property type="match status" value="1"/>
</dbReference>
<dbReference type="EMBL" id="CDQK01000005">
    <property type="protein sequence ID" value="CEP23927.1"/>
    <property type="molecule type" value="Genomic_DNA"/>
</dbReference>
<proteinExistence type="inferred from homology"/>
<dbReference type="PROSITE" id="PS50250">
    <property type="entry name" value="PCI"/>
    <property type="match status" value="1"/>
</dbReference>
<dbReference type="InterPro" id="IPR000717">
    <property type="entry name" value="PCI_dom"/>
</dbReference>
<evidence type="ECO:0000259" key="4">
    <source>
        <dbReference type="PROSITE" id="PS50250"/>
    </source>
</evidence>
<feature type="domain" description="PCI" evidence="4">
    <location>
        <begin position="155"/>
        <end position="361"/>
    </location>
</feature>
<dbReference type="SMART" id="SM00088">
    <property type="entry name" value="PINT"/>
    <property type="match status" value="1"/>
</dbReference>
<dbReference type="InterPro" id="IPR036390">
    <property type="entry name" value="WH_DNA-bd_sf"/>
</dbReference>
<evidence type="ECO:0000256" key="1">
    <source>
        <dbReference type="ARBA" id="ARBA00010417"/>
    </source>
</evidence>
<dbReference type="GO" id="GO:0005829">
    <property type="term" value="C:cytosol"/>
    <property type="evidence" value="ECO:0007669"/>
    <property type="project" value="TreeGrafter"/>
</dbReference>
<dbReference type="InterPro" id="IPR040134">
    <property type="entry name" value="PSMD12/CSN4"/>
</dbReference>
<dbReference type="GO" id="GO:0008180">
    <property type="term" value="C:COP9 signalosome"/>
    <property type="evidence" value="ECO:0007669"/>
    <property type="project" value="UniProtKB-KW"/>
</dbReference>
<name>A0A0H5C7J6_CYBJN</name>
<evidence type="ECO:0000313" key="5">
    <source>
        <dbReference type="EMBL" id="CEP23927.1"/>
    </source>
</evidence>
<comment type="similarity">
    <text evidence="1">Belongs to the CSN4 family.</text>
</comment>
<sequence>MSKALLSVVSIANSDSPTKEDDILSLLTAEAVGSSQLASLITAVTKQPTLPVKKILLRYVSYVEDELEPKARQQVYEQLVDLFTPPTALVSAALTEVVLNLSSLYESWQMFGQAVDLLHLLQADVLAQDFDDEQSFTIFRVQLNTRIAKDCLQIDDYENAEAHLTRISQSLSSLPESASELRSEAHKTAVRVMIHVGKWLEAASRLLSLNDETCDGPLVTYALLAPSSPFTRNLFKEIRKSSHILSNVMNTPLASMFEKMSNERLIYAEEYTQVLSYIVEHNDQTLSDSYWQRELARAVVENNLVSASKIYANLRLSTFSEMVGLEQSSVESIITEMIRDNRMKASVDDINHTIYFGHDNALQQWQAHIMTSCAMLEKIVDDITFAS</sequence>
<dbReference type="Proteomes" id="UP000038830">
    <property type="component" value="Unassembled WGS sequence"/>
</dbReference>
<protein>
    <recommendedName>
        <fullName evidence="2">COP9 signalosome complex subunit 4</fullName>
    </recommendedName>
</protein>
<dbReference type="PANTHER" id="PTHR10855">
    <property type="entry name" value="26S PROTEASOME NON-ATPASE REGULATORY SUBUNIT 12/COP9 SIGNALOSOME COMPLEX SUBUNIT 4"/>
    <property type="match status" value="1"/>
</dbReference>
<dbReference type="Gene3D" id="1.10.10.10">
    <property type="entry name" value="Winged helix-like DNA-binding domain superfamily/Winged helix DNA-binding domain"/>
    <property type="match status" value="1"/>
</dbReference>
<keyword evidence="3" id="KW-0736">Signalosome</keyword>
<dbReference type="InterPro" id="IPR036388">
    <property type="entry name" value="WH-like_DNA-bd_sf"/>
</dbReference>
<evidence type="ECO:0000313" key="6">
    <source>
        <dbReference type="Proteomes" id="UP000038830"/>
    </source>
</evidence>
<evidence type="ECO:0000256" key="2">
    <source>
        <dbReference type="ARBA" id="ARBA00014881"/>
    </source>
</evidence>
<organism evidence="5 6">
    <name type="scientific">Cyberlindnera jadinii (strain ATCC 18201 / CBS 1600 / BCRC 20928 / JCM 3617 / NBRC 0987 / NRRL Y-1542)</name>
    <name type="common">Torula yeast</name>
    <name type="synonym">Candida utilis</name>
    <dbReference type="NCBI Taxonomy" id="983966"/>
    <lineage>
        <taxon>Eukaryota</taxon>
        <taxon>Fungi</taxon>
        <taxon>Dikarya</taxon>
        <taxon>Ascomycota</taxon>
        <taxon>Saccharomycotina</taxon>
        <taxon>Saccharomycetes</taxon>
        <taxon>Phaffomycetales</taxon>
        <taxon>Phaffomycetaceae</taxon>
        <taxon>Cyberlindnera</taxon>
    </lineage>
</organism>
<accession>A0A0H5C7J6</accession>
<dbReference type="GO" id="GO:0008541">
    <property type="term" value="C:proteasome regulatory particle, lid subcomplex"/>
    <property type="evidence" value="ECO:0007669"/>
    <property type="project" value="UniProtKB-ARBA"/>
</dbReference>
<dbReference type="SUPFAM" id="SSF46785">
    <property type="entry name" value="Winged helix' DNA-binding domain"/>
    <property type="match status" value="1"/>
</dbReference>
<gene>
    <name evidence="5" type="primary">CSN4</name>
    <name evidence="5" type="ORF">BN1211_4628</name>
</gene>
<evidence type="ECO:0000256" key="3">
    <source>
        <dbReference type="ARBA" id="ARBA00022790"/>
    </source>
</evidence>
<dbReference type="AlphaFoldDB" id="A0A0H5C7J6"/>